<accession>A0A433QW72</accession>
<dbReference type="Proteomes" id="UP000274822">
    <property type="component" value="Unassembled WGS sequence"/>
</dbReference>
<name>A0A433QW72_9FUNG</name>
<evidence type="ECO:0000313" key="2">
    <source>
        <dbReference type="EMBL" id="RUS34063.1"/>
    </source>
</evidence>
<dbReference type="InterPro" id="IPR002035">
    <property type="entry name" value="VWF_A"/>
</dbReference>
<proteinExistence type="predicted"/>
<gene>
    <name evidence="2" type="ORF">BC938DRAFT_482584</name>
</gene>
<keyword evidence="3" id="KW-1185">Reference proteome</keyword>
<reference evidence="2 3" key="1">
    <citation type="journal article" date="2018" name="New Phytol.">
        <title>Phylogenomics of Endogonaceae and evolution of mycorrhizas within Mucoromycota.</title>
        <authorList>
            <person name="Chang Y."/>
            <person name="Desiro A."/>
            <person name="Na H."/>
            <person name="Sandor L."/>
            <person name="Lipzen A."/>
            <person name="Clum A."/>
            <person name="Barry K."/>
            <person name="Grigoriev I.V."/>
            <person name="Martin F.M."/>
            <person name="Stajich J.E."/>
            <person name="Smith M.E."/>
            <person name="Bonito G."/>
            <person name="Spatafora J.W."/>
        </authorList>
    </citation>
    <scope>NUCLEOTIDE SEQUENCE [LARGE SCALE GENOMIC DNA]</scope>
    <source>
        <strain evidence="2 3">AD002</strain>
    </source>
</reference>
<evidence type="ECO:0000313" key="3">
    <source>
        <dbReference type="Proteomes" id="UP000274822"/>
    </source>
</evidence>
<dbReference type="AlphaFoldDB" id="A0A433QW72"/>
<feature type="non-terminal residue" evidence="2">
    <location>
        <position position="162"/>
    </location>
</feature>
<dbReference type="InterPro" id="IPR036465">
    <property type="entry name" value="vWFA_dom_sf"/>
</dbReference>
<evidence type="ECO:0000259" key="1">
    <source>
        <dbReference type="Pfam" id="PF13519"/>
    </source>
</evidence>
<organism evidence="2 3">
    <name type="scientific">Jimgerdemannia flammicorona</name>
    <dbReference type="NCBI Taxonomy" id="994334"/>
    <lineage>
        <taxon>Eukaryota</taxon>
        <taxon>Fungi</taxon>
        <taxon>Fungi incertae sedis</taxon>
        <taxon>Mucoromycota</taxon>
        <taxon>Mucoromycotina</taxon>
        <taxon>Endogonomycetes</taxon>
        <taxon>Endogonales</taxon>
        <taxon>Endogonaceae</taxon>
        <taxon>Jimgerdemannia</taxon>
    </lineage>
</organism>
<sequence length="162" mass="17594">MDYADNLFHIIVNVNQEVGIRDVISTPFIPVSSDQDFAELELYTTDLSNQKYVIPSMKLGATLKVPLTTTAIENSLPLRIQFVQDVSGSMDGEKLLACKDGLKAICRKLANEADEVGLIKFGSAVEIVSAIQPLSTNIENEIDSLRVGGMTSLHDGIVKGLQ</sequence>
<dbReference type="Gene3D" id="3.40.50.410">
    <property type="entry name" value="von Willebrand factor, type A domain"/>
    <property type="match status" value="1"/>
</dbReference>
<feature type="domain" description="VWFA" evidence="1">
    <location>
        <begin position="82"/>
        <end position="157"/>
    </location>
</feature>
<comment type="caution">
    <text evidence="2">The sequence shown here is derived from an EMBL/GenBank/DDBJ whole genome shotgun (WGS) entry which is preliminary data.</text>
</comment>
<protein>
    <recommendedName>
        <fullName evidence="1">VWFA domain-containing protein</fullName>
    </recommendedName>
</protein>
<dbReference type="Pfam" id="PF13519">
    <property type="entry name" value="VWA_2"/>
    <property type="match status" value="1"/>
</dbReference>
<dbReference type="SUPFAM" id="SSF53300">
    <property type="entry name" value="vWA-like"/>
    <property type="match status" value="1"/>
</dbReference>
<dbReference type="EMBL" id="RBNJ01000754">
    <property type="protein sequence ID" value="RUS34063.1"/>
    <property type="molecule type" value="Genomic_DNA"/>
</dbReference>